<dbReference type="PROSITE" id="PS01300">
    <property type="entry name" value="RECR"/>
    <property type="match status" value="1"/>
</dbReference>
<keyword evidence="1 7" id="KW-0479">Metal-binding</keyword>
<gene>
    <name evidence="7" type="primary">recR</name>
    <name evidence="9" type="ORF">CFE62_001220</name>
</gene>
<keyword evidence="10" id="KW-1185">Reference proteome</keyword>
<evidence type="ECO:0000256" key="6">
    <source>
        <dbReference type="ARBA" id="ARBA00023204"/>
    </source>
</evidence>
<dbReference type="GO" id="GO:0008270">
    <property type="term" value="F:zinc ion binding"/>
    <property type="evidence" value="ECO:0007669"/>
    <property type="project" value="UniProtKB-KW"/>
</dbReference>
<evidence type="ECO:0000256" key="5">
    <source>
        <dbReference type="ARBA" id="ARBA00023172"/>
    </source>
</evidence>
<proteinExistence type="inferred from homology"/>
<evidence type="ECO:0000256" key="7">
    <source>
        <dbReference type="HAMAP-Rule" id="MF_00017"/>
    </source>
</evidence>
<evidence type="ECO:0000256" key="2">
    <source>
        <dbReference type="ARBA" id="ARBA00022763"/>
    </source>
</evidence>
<dbReference type="GO" id="GO:0006281">
    <property type="term" value="P:DNA repair"/>
    <property type="evidence" value="ECO:0007669"/>
    <property type="project" value="UniProtKB-UniRule"/>
</dbReference>
<dbReference type="InterPro" id="IPR006171">
    <property type="entry name" value="TOPRIM_dom"/>
</dbReference>
<dbReference type="NCBIfam" id="TIGR00615">
    <property type="entry name" value="recR"/>
    <property type="match status" value="1"/>
</dbReference>
<dbReference type="EMBL" id="NMOS02000002">
    <property type="protein sequence ID" value="RDH41010.1"/>
    <property type="molecule type" value="Genomic_DNA"/>
</dbReference>
<dbReference type="PANTHER" id="PTHR30446:SF0">
    <property type="entry name" value="RECOMBINATION PROTEIN RECR"/>
    <property type="match status" value="1"/>
</dbReference>
<evidence type="ECO:0000256" key="3">
    <source>
        <dbReference type="ARBA" id="ARBA00022771"/>
    </source>
</evidence>
<dbReference type="InterPro" id="IPR023627">
    <property type="entry name" value="Rcmb_RecR"/>
</dbReference>
<dbReference type="CDD" id="cd01025">
    <property type="entry name" value="TOPRIM_recR"/>
    <property type="match status" value="1"/>
</dbReference>
<dbReference type="Proteomes" id="UP000226429">
    <property type="component" value="Unassembled WGS sequence"/>
</dbReference>
<dbReference type="InterPro" id="IPR015967">
    <property type="entry name" value="Rcmb_RecR_Znf"/>
</dbReference>
<comment type="function">
    <text evidence="7">May play a role in DNA repair. It seems to be involved in an RecBC-independent recombinational process of DNA repair. It may act with RecF and RecO.</text>
</comment>
<dbReference type="SMART" id="SM00493">
    <property type="entry name" value="TOPRIM"/>
    <property type="match status" value="1"/>
</dbReference>
<dbReference type="InterPro" id="IPR000093">
    <property type="entry name" value="DNA_Rcmb_RecR"/>
</dbReference>
<dbReference type="PANTHER" id="PTHR30446">
    <property type="entry name" value="RECOMBINATION PROTEIN RECR"/>
    <property type="match status" value="1"/>
</dbReference>
<feature type="domain" description="Toprim" evidence="8">
    <location>
        <begin position="80"/>
        <end position="175"/>
    </location>
</feature>
<keyword evidence="4 7" id="KW-0862">Zinc</keyword>
<evidence type="ECO:0000259" key="8">
    <source>
        <dbReference type="PROSITE" id="PS50880"/>
    </source>
</evidence>
<dbReference type="Pfam" id="PF13662">
    <property type="entry name" value="Toprim_4"/>
    <property type="match status" value="1"/>
</dbReference>
<dbReference type="PROSITE" id="PS50880">
    <property type="entry name" value="TOPRIM"/>
    <property type="match status" value="1"/>
</dbReference>
<evidence type="ECO:0000256" key="4">
    <source>
        <dbReference type="ARBA" id="ARBA00022833"/>
    </source>
</evidence>
<keyword evidence="6 7" id="KW-0234">DNA repair</keyword>
<dbReference type="Pfam" id="PF21176">
    <property type="entry name" value="RecR_HhH"/>
    <property type="match status" value="1"/>
</dbReference>
<dbReference type="Pfam" id="PF02132">
    <property type="entry name" value="RecR_ZnF"/>
    <property type="match status" value="1"/>
</dbReference>
<evidence type="ECO:0000313" key="10">
    <source>
        <dbReference type="Proteomes" id="UP000226429"/>
    </source>
</evidence>
<accession>A0A370CKK0</accession>
<dbReference type="Gene3D" id="3.40.1360.10">
    <property type="match status" value="1"/>
</dbReference>
<feature type="zinc finger region" description="C4-type" evidence="7">
    <location>
        <begin position="57"/>
        <end position="72"/>
    </location>
</feature>
<keyword evidence="5 7" id="KW-0233">DNA recombination</keyword>
<dbReference type="SUPFAM" id="SSF111304">
    <property type="entry name" value="Recombination protein RecR"/>
    <property type="match status" value="1"/>
</dbReference>
<evidence type="ECO:0000256" key="1">
    <source>
        <dbReference type="ARBA" id="ARBA00022723"/>
    </source>
</evidence>
<comment type="caution">
    <text evidence="9">The sequence shown here is derived from an EMBL/GenBank/DDBJ whole genome shotgun (WGS) entry which is preliminary data.</text>
</comment>
<keyword evidence="3 7" id="KW-0863">Zinc-finger</keyword>
<comment type="similarity">
    <text evidence="7">Belongs to the RecR family.</text>
</comment>
<organism evidence="9 10">
    <name type="scientific">Candidatus Aquirickettsiella gammari</name>
    <dbReference type="NCBI Taxonomy" id="2016198"/>
    <lineage>
        <taxon>Bacteria</taxon>
        <taxon>Pseudomonadati</taxon>
        <taxon>Pseudomonadota</taxon>
        <taxon>Gammaproteobacteria</taxon>
        <taxon>Legionellales</taxon>
        <taxon>Coxiellaceae</taxon>
        <taxon>Candidatus Aquirickettsiella</taxon>
    </lineage>
</organism>
<dbReference type="Gene3D" id="1.10.8.420">
    <property type="entry name" value="RecR Domain 1"/>
    <property type="match status" value="1"/>
</dbReference>
<evidence type="ECO:0000313" key="9">
    <source>
        <dbReference type="EMBL" id="RDH41010.1"/>
    </source>
</evidence>
<dbReference type="GO" id="GO:0006310">
    <property type="term" value="P:DNA recombination"/>
    <property type="evidence" value="ECO:0007669"/>
    <property type="project" value="UniProtKB-UniRule"/>
</dbReference>
<dbReference type="Gene3D" id="6.10.250.240">
    <property type="match status" value="1"/>
</dbReference>
<dbReference type="Pfam" id="PF21175">
    <property type="entry name" value="RecR_C"/>
    <property type="match status" value="1"/>
</dbReference>
<protein>
    <recommendedName>
        <fullName evidence="7">Recombination protein RecR</fullName>
    </recommendedName>
</protein>
<dbReference type="HAMAP" id="MF_00017">
    <property type="entry name" value="RecR"/>
    <property type="match status" value="1"/>
</dbReference>
<dbReference type="GO" id="GO:0003677">
    <property type="term" value="F:DNA binding"/>
    <property type="evidence" value="ECO:0007669"/>
    <property type="project" value="UniProtKB-UniRule"/>
</dbReference>
<keyword evidence="2 7" id="KW-0227">DNA damage</keyword>
<dbReference type="InterPro" id="IPR034137">
    <property type="entry name" value="TOPRIM_RecR"/>
</dbReference>
<dbReference type="AlphaFoldDB" id="A0A370CKK0"/>
<sequence>MAFSPLITQLIAQFRCLPGVGPKSAQRMVFHLLERARTDGLALAKIIERAIQEVGHCEHCRSLSETSLCTLCSNPHRDSALLCVVETPIDVLAIEQTASYRGYYFVLMGRLSPLDGIGPEELGIKHFVQRINTQPPQEIILATNPTVEGEATAHYLSELIQQKGIKVSRIAHGVPLGSELEFIDGHTLARSLSARVTVDRL</sequence>
<reference evidence="9 10" key="1">
    <citation type="journal article" date="2017" name="Int. J. Syst. Evol. Microbiol.">
        <title>Aquarickettsiella crustaci n. gen. n. sp. (Gammaproteobacteria: Legionellales: Coxiellaceae); a bacterial pathogen of the freshwater crustacean: Gammarus fossarum (Malacostraca: Amphipoda).</title>
        <authorList>
            <person name="Bojko J."/>
            <person name="Dunn A.M."/>
            <person name="Stebbing P.D."/>
            <person name="Van Aerle R."/>
            <person name="Bacela-Spychalska K."/>
            <person name="Bean T.P."/>
            <person name="Stentiford G.D."/>
        </authorList>
    </citation>
    <scope>NUCLEOTIDE SEQUENCE [LARGE SCALE GENOMIC DNA]</scope>
    <source>
        <strain evidence="9">RA15029</strain>
    </source>
</reference>
<reference evidence="9 10" key="2">
    <citation type="journal article" date="2018" name="J. Invertebr. Pathol.">
        <title>'Candidatus Aquirickettsiella gammari' (Gammaproteobacteria: Legionellales: Coxiellaceae): A bacterial pathogen of the freshwater crustacean Gammarus fossarum (Malacostraca: Amphipoda).</title>
        <authorList>
            <person name="Bojko J."/>
            <person name="Dunn A.M."/>
            <person name="Stebbing P.D."/>
            <person name="van Aerle R."/>
            <person name="Bacela-Spychalska K."/>
            <person name="Bean T.P."/>
            <person name="Urrutia A."/>
            <person name="Stentiford G.D."/>
        </authorList>
    </citation>
    <scope>NUCLEOTIDE SEQUENCE [LARGE SCALE GENOMIC DNA]</scope>
    <source>
        <strain evidence="9">RA15029</strain>
    </source>
</reference>
<name>A0A370CKK0_9COXI</name>